<reference evidence="1" key="1">
    <citation type="journal article" date="2014" name="Front. Microbiol.">
        <title>High frequency of phylogenetically diverse reductive dehalogenase-homologous genes in deep subseafloor sedimentary metagenomes.</title>
        <authorList>
            <person name="Kawai M."/>
            <person name="Futagami T."/>
            <person name="Toyoda A."/>
            <person name="Takaki Y."/>
            <person name="Nishi S."/>
            <person name="Hori S."/>
            <person name="Arai W."/>
            <person name="Tsubouchi T."/>
            <person name="Morono Y."/>
            <person name="Uchiyama I."/>
            <person name="Ito T."/>
            <person name="Fujiyama A."/>
            <person name="Inagaki F."/>
            <person name="Takami H."/>
        </authorList>
    </citation>
    <scope>NUCLEOTIDE SEQUENCE</scope>
    <source>
        <strain evidence="1">Expedition CK06-06</strain>
    </source>
</reference>
<feature type="non-terminal residue" evidence="1">
    <location>
        <position position="173"/>
    </location>
</feature>
<evidence type="ECO:0000313" key="1">
    <source>
        <dbReference type="EMBL" id="GAI28605.1"/>
    </source>
</evidence>
<accession>X1NP85</accession>
<dbReference type="EMBL" id="BARV01016575">
    <property type="protein sequence ID" value="GAI28605.1"/>
    <property type="molecule type" value="Genomic_DNA"/>
</dbReference>
<name>X1NP85_9ZZZZ</name>
<comment type="caution">
    <text evidence="1">The sequence shown here is derived from an EMBL/GenBank/DDBJ whole genome shotgun (WGS) entry which is preliminary data.</text>
</comment>
<proteinExistence type="predicted"/>
<protein>
    <submittedName>
        <fullName evidence="1">Uncharacterized protein</fullName>
    </submittedName>
</protein>
<dbReference type="AlphaFoldDB" id="X1NP85"/>
<gene>
    <name evidence="1" type="ORF">S06H3_28409</name>
</gene>
<sequence length="173" mass="18076">MSLQVKKETGVVYDPVFLKILEDIPGGVTVTTDRFPTATREIKKGALLSASASSVGLYNLIKTAKAIHTVLAITSATLMYIDPKNEFKVGEYINYGAGVAASIVSITEGAVSDAVLVAHSIEVVIPAAAVLYESSASGTTLALYAADAILKDTIKVRDDKGTLLDNLFAGAVV</sequence>
<organism evidence="1">
    <name type="scientific">marine sediment metagenome</name>
    <dbReference type="NCBI Taxonomy" id="412755"/>
    <lineage>
        <taxon>unclassified sequences</taxon>
        <taxon>metagenomes</taxon>
        <taxon>ecological metagenomes</taxon>
    </lineage>
</organism>